<dbReference type="PANTHER" id="PTHR34580">
    <property type="match status" value="1"/>
</dbReference>
<dbReference type="EMBL" id="SZPT01000002">
    <property type="protein sequence ID" value="TKI48781.1"/>
    <property type="molecule type" value="Genomic_DNA"/>
</dbReference>
<evidence type="ECO:0000259" key="1">
    <source>
        <dbReference type="Pfam" id="PF08279"/>
    </source>
</evidence>
<dbReference type="InterPro" id="IPR051534">
    <property type="entry name" value="CBASS_pafABC_assoc_protein"/>
</dbReference>
<feature type="domain" description="Helix-turn-helix type 11" evidence="1">
    <location>
        <begin position="22"/>
        <end position="74"/>
    </location>
</feature>
<protein>
    <submittedName>
        <fullName evidence="2">HTH domain-containing protein</fullName>
    </submittedName>
</protein>
<sequence>MILVHTNIEVTEGGSCKMIRNRQMEILLHLLKVKKTTHEALARQFEVSVKTIQRDIDKLSMMGVPVTCKQGHRGGVYIEEHYKLSSSFFNDEDLQVLTFALSVYDSLSMQMHKERILKKLALISPELIYLYEQDAKDYFIVDLFDNKVDMTEAVYQRINHCLDEEYYLRVVIGEKQMDVAPISYVLKADGLYLYAFEREYVLIKIASITYSHITNIEFERNFTPYQQNHTIIFK</sequence>
<comment type="caution">
    <text evidence="2">The sequence shown here is derived from an EMBL/GenBank/DDBJ whole genome shotgun (WGS) entry which is preliminary data.</text>
</comment>
<dbReference type="InterPro" id="IPR036388">
    <property type="entry name" value="WH-like_DNA-bd_sf"/>
</dbReference>
<evidence type="ECO:0000313" key="3">
    <source>
        <dbReference type="Proteomes" id="UP000308330"/>
    </source>
</evidence>
<gene>
    <name evidence="2" type="ORF">FC748_14300</name>
</gene>
<dbReference type="PANTHER" id="PTHR34580:SF1">
    <property type="entry name" value="PROTEIN PAFC"/>
    <property type="match status" value="1"/>
</dbReference>
<evidence type="ECO:0000313" key="2">
    <source>
        <dbReference type="EMBL" id="TKI48781.1"/>
    </source>
</evidence>
<proteinExistence type="predicted"/>
<reference evidence="2 3" key="1">
    <citation type="submission" date="2019-04" db="EMBL/GenBank/DDBJ databases">
        <title>Lysinibacillus genome sequencing.</title>
        <authorList>
            <person name="Dunlap C."/>
        </authorList>
    </citation>
    <scope>NUCLEOTIDE SEQUENCE [LARGE SCALE GENOMIC DNA]</scope>
    <source>
        <strain evidence="2 3">KCTC 33042</strain>
    </source>
</reference>
<name>A0ABY2SZR3_9BACI</name>
<keyword evidence="3" id="KW-1185">Reference proteome</keyword>
<dbReference type="Pfam" id="PF08279">
    <property type="entry name" value="HTH_11"/>
    <property type="match status" value="1"/>
</dbReference>
<dbReference type="Proteomes" id="UP000308330">
    <property type="component" value="Unassembled WGS sequence"/>
</dbReference>
<dbReference type="InterPro" id="IPR036390">
    <property type="entry name" value="WH_DNA-bd_sf"/>
</dbReference>
<dbReference type="SUPFAM" id="SSF46785">
    <property type="entry name" value="Winged helix' DNA-binding domain"/>
    <property type="match status" value="1"/>
</dbReference>
<dbReference type="InterPro" id="IPR013196">
    <property type="entry name" value="HTH_11"/>
</dbReference>
<accession>A0ABY2SZR3</accession>
<dbReference type="Gene3D" id="1.10.10.10">
    <property type="entry name" value="Winged helix-like DNA-binding domain superfamily/Winged helix DNA-binding domain"/>
    <property type="match status" value="1"/>
</dbReference>
<organism evidence="2 3">
    <name type="scientific">Lysinibacillus tabacifolii</name>
    <dbReference type="NCBI Taxonomy" id="1173107"/>
    <lineage>
        <taxon>Bacteria</taxon>
        <taxon>Bacillati</taxon>
        <taxon>Bacillota</taxon>
        <taxon>Bacilli</taxon>
        <taxon>Bacillales</taxon>
        <taxon>Bacillaceae</taxon>
        <taxon>Lysinibacillus</taxon>
    </lineage>
</organism>